<dbReference type="Pfam" id="PF07727">
    <property type="entry name" value="RVT_2"/>
    <property type="match status" value="1"/>
</dbReference>
<accession>A0ABQ4X3P2</accession>
<sequence length="744" mass="86394">MIKPEPVKKLSKKDQLKLDEEVAQRAILFQQLLEKIRKHFAAKRAEEKRIFPPTKVKHKEYKCTSAKHGRWEAQRFKEQIQRKVKPRCTMRAVQREQGDEMSLEQEVLKIARRWMMGLRDKQSLKPFLEDYIELNDLNEPFELRINQGDDLMPTIEEGEVIEEFRTSNEDLDTRIDDYPSYCDDDKKIHIDCAHNLKFSCMTGFEFTHANFFPLLYVNVMSKKFHNSTMKDKMVYKGDNVIGTLMNIPIFVGTFFVMSNFAVLKDMDTYHAEGMGDVIFGEPFLREVGIKTKRFEGIITLYKSDDEVTYQMVRSHPRFKNHTNEQCNKIPPLLKVSKKDEENGISHSYQKLKGFFKGVLNLGPDYIREEMVEEFIRLVLANVLAVYDGACEEEVWITHLGTFAVKLRMETGAWQRYILLYHYGTVDPPLSQREEGGDSSKDSESNDQEKEDNVSSTNTVNVASTNEVNVVGTKTSIELPDDLNMPELEDIVYSDDDEDVGAEADMNNLDTFMPISSIPTKKIEPKKVIQALQDPSWVEAMQDELLQFKLQKVWTLVDLPNGKRPISTKWVFRNKKDERGIVIKNKARLVTQGYTQEEGIDYNEVFAPVARIEEIRLFLAYASFKDFVVYQMDVQSAFLYGKIEEKVYVCQPPGFEDPDFPDRVYKVEKALYGLHQAPRALYETLLTYLLDNGFQRGKTDKTLFIRRDKGDILLVQVYVDDIIFGSTKKSLCTEFEKMMHKKFSE</sequence>
<dbReference type="InterPro" id="IPR013103">
    <property type="entry name" value="RVT_2"/>
</dbReference>
<dbReference type="SUPFAM" id="SSF56672">
    <property type="entry name" value="DNA/RNA polymerases"/>
    <property type="match status" value="1"/>
</dbReference>
<reference evidence="3" key="1">
    <citation type="journal article" date="2022" name="Int. J. Mol. Sci.">
        <title>Draft Genome of Tanacetum Coccineum: Genomic Comparison of Closely Related Tanacetum-Family Plants.</title>
        <authorList>
            <person name="Yamashiro T."/>
            <person name="Shiraishi A."/>
            <person name="Nakayama K."/>
            <person name="Satake H."/>
        </authorList>
    </citation>
    <scope>NUCLEOTIDE SEQUENCE</scope>
</reference>
<keyword evidence="4" id="KW-1185">Reference proteome</keyword>
<comment type="caution">
    <text evidence="3">The sequence shown here is derived from an EMBL/GenBank/DDBJ whole genome shotgun (WGS) entry which is preliminary data.</text>
</comment>
<dbReference type="EMBL" id="BQNB010009176">
    <property type="protein sequence ID" value="GJS59818.1"/>
    <property type="molecule type" value="Genomic_DNA"/>
</dbReference>
<feature type="domain" description="Reverse transcriptase Ty1/copia-type" evidence="2">
    <location>
        <begin position="551"/>
        <end position="742"/>
    </location>
</feature>
<organism evidence="3 4">
    <name type="scientific">Tanacetum coccineum</name>
    <dbReference type="NCBI Taxonomy" id="301880"/>
    <lineage>
        <taxon>Eukaryota</taxon>
        <taxon>Viridiplantae</taxon>
        <taxon>Streptophyta</taxon>
        <taxon>Embryophyta</taxon>
        <taxon>Tracheophyta</taxon>
        <taxon>Spermatophyta</taxon>
        <taxon>Magnoliopsida</taxon>
        <taxon>eudicotyledons</taxon>
        <taxon>Gunneridae</taxon>
        <taxon>Pentapetalae</taxon>
        <taxon>asterids</taxon>
        <taxon>campanulids</taxon>
        <taxon>Asterales</taxon>
        <taxon>Asteraceae</taxon>
        <taxon>Asteroideae</taxon>
        <taxon>Anthemideae</taxon>
        <taxon>Anthemidinae</taxon>
        <taxon>Tanacetum</taxon>
    </lineage>
</organism>
<evidence type="ECO:0000313" key="3">
    <source>
        <dbReference type="EMBL" id="GJS59818.1"/>
    </source>
</evidence>
<feature type="compositionally biased region" description="Basic and acidic residues" evidence="1">
    <location>
        <begin position="431"/>
        <end position="452"/>
    </location>
</feature>
<proteinExistence type="predicted"/>
<dbReference type="Proteomes" id="UP001151760">
    <property type="component" value="Unassembled WGS sequence"/>
</dbReference>
<evidence type="ECO:0000313" key="4">
    <source>
        <dbReference type="Proteomes" id="UP001151760"/>
    </source>
</evidence>
<gene>
    <name evidence="3" type="ORF">Tco_0654602</name>
</gene>
<evidence type="ECO:0000256" key="1">
    <source>
        <dbReference type="SAM" id="MobiDB-lite"/>
    </source>
</evidence>
<evidence type="ECO:0000259" key="2">
    <source>
        <dbReference type="Pfam" id="PF07727"/>
    </source>
</evidence>
<reference evidence="3" key="2">
    <citation type="submission" date="2022-01" db="EMBL/GenBank/DDBJ databases">
        <authorList>
            <person name="Yamashiro T."/>
            <person name="Shiraishi A."/>
            <person name="Satake H."/>
            <person name="Nakayama K."/>
        </authorList>
    </citation>
    <scope>NUCLEOTIDE SEQUENCE</scope>
</reference>
<feature type="compositionally biased region" description="Polar residues" evidence="1">
    <location>
        <begin position="453"/>
        <end position="464"/>
    </location>
</feature>
<feature type="region of interest" description="Disordered" evidence="1">
    <location>
        <begin position="428"/>
        <end position="464"/>
    </location>
</feature>
<name>A0ABQ4X3P2_9ASTR</name>
<dbReference type="InterPro" id="IPR043502">
    <property type="entry name" value="DNA/RNA_pol_sf"/>
</dbReference>
<protein>
    <submittedName>
        <fullName evidence="3">Ribonuclease H-like domain-containing protein</fullName>
    </submittedName>
</protein>